<gene>
    <name evidence="4" type="ORF">FHR75_003562</name>
</gene>
<feature type="transmembrane region" description="Helical" evidence="2">
    <location>
        <begin position="33"/>
        <end position="53"/>
    </location>
</feature>
<reference evidence="4 5" key="2">
    <citation type="submission" date="2020-08" db="EMBL/GenBank/DDBJ databases">
        <authorList>
            <person name="Partida-Martinez L."/>
            <person name="Huntemann M."/>
            <person name="Clum A."/>
            <person name="Wang J."/>
            <person name="Palaniappan K."/>
            <person name="Ritter S."/>
            <person name="Chen I.-M."/>
            <person name="Stamatis D."/>
            <person name="Reddy T."/>
            <person name="O'Malley R."/>
            <person name="Daum C."/>
            <person name="Shapiro N."/>
            <person name="Ivanova N."/>
            <person name="Kyrpides N."/>
            <person name="Woyke T."/>
        </authorList>
    </citation>
    <scope>NUCLEOTIDE SEQUENCE [LARGE SCALE GENOMIC DNA]</scope>
    <source>
        <strain evidence="4 5">AS2.23</strain>
    </source>
</reference>
<dbReference type="EMBL" id="JACHVY010000004">
    <property type="protein sequence ID" value="MBB2902726.1"/>
    <property type="molecule type" value="Genomic_DNA"/>
</dbReference>
<keyword evidence="2" id="KW-1133">Transmembrane helix</keyword>
<dbReference type="CDD" id="cd11614">
    <property type="entry name" value="SAF_CpaB_FlgA_like"/>
    <property type="match status" value="1"/>
</dbReference>
<comment type="caution">
    <text evidence="4">The sequence shown here is derived from an EMBL/GenBank/DDBJ whole genome shotgun (WGS) entry which is preliminary data.</text>
</comment>
<evidence type="ECO:0000256" key="2">
    <source>
        <dbReference type="SAM" id="Phobius"/>
    </source>
</evidence>
<protein>
    <recommendedName>
        <fullName evidence="3">SAF domain-containing protein</fullName>
    </recommendedName>
</protein>
<dbReference type="RefSeq" id="WP_183392467.1">
    <property type="nucleotide sequence ID" value="NZ_JACHVY010000004.1"/>
</dbReference>
<evidence type="ECO:0000313" key="5">
    <source>
        <dbReference type="Proteomes" id="UP000533269"/>
    </source>
</evidence>
<dbReference type="AlphaFoldDB" id="A0A7W4TQR2"/>
<dbReference type="InterPro" id="IPR013974">
    <property type="entry name" value="SAF"/>
</dbReference>
<sequence>MPPTAAPPATRRENAPAPAPARLPGPTRERRPALVAFGLVLVVAGSLGSALVVHRSGDRVDVLVARHDIAPGQRITAADLGTARVAADGAAVVPAAALGNFVGTYATSRVPADTLLNRTMFLAGDTVPADAAVVGVVLGAEQRPTDALAAGDVVRAFLVASDGSSTVTGQPAGTVLLDAARVVAAGGAGAAAGDVATDSGTVSLLVPTGDAAQVVAAAAAGQVALVRLADATTPPVDLVRE</sequence>
<name>A0A7W4TQR2_KINRA</name>
<evidence type="ECO:0000256" key="1">
    <source>
        <dbReference type="SAM" id="MobiDB-lite"/>
    </source>
</evidence>
<feature type="region of interest" description="Disordered" evidence="1">
    <location>
        <begin position="1"/>
        <end position="27"/>
    </location>
</feature>
<evidence type="ECO:0000313" key="4">
    <source>
        <dbReference type="EMBL" id="MBB2902726.1"/>
    </source>
</evidence>
<keyword evidence="2" id="KW-0812">Transmembrane</keyword>
<proteinExistence type="predicted"/>
<evidence type="ECO:0000259" key="3">
    <source>
        <dbReference type="SMART" id="SM00858"/>
    </source>
</evidence>
<accession>A0A7W4TQR2</accession>
<feature type="domain" description="SAF" evidence="3">
    <location>
        <begin position="60"/>
        <end position="122"/>
    </location>
</feature>
<keyword evidence="2" id="KW-0472">Membrane</keyword>
<dbReference type="Gene3D" id="3.90.1210.10">
    <property type="entry name" value="Antifreeze-like/N-acetylneuraminic acid synthase C-terminal domain"/>
    <property type="match status" value="1"/>
</dbReference>
<dbReference type="Proteomes" id="UP000533269">
    <property type="component" value="Unassembled WGS sequence"/>
</dbReference>
<organism evidence="4 5">
    <name type="scientific">Kineococcus radiotolerans</name>
    <dbReference type="NCBI Taxonomy" id="131568"/>
    <lineage>
        <taxon>Bacteria</taxon>
        <taxon>Bacillati</taxon>
        <taxon>Actinomycetota</taxon>
        <taxon>Actinomycetes</taxon>
        <taxon>Kineosporiales</taxon>
        <taxon>Kineosporiaceae</taxon>
        <taxon>Kineococcus</taxon>
    </lineage>
</organism>
<reference evidence="4 5" key="1">
    <citation type="submission" date="2020-08" db="EMBL/GenBank/DDBJ databases">
        <title>The Agave Microbiome: Exploring the role of microbial communities in plant adaptations to desert environments.</title>
        <authorList>
            <person name="Partida-Martinez L.P."/>
        </authorList>
    </citation>
    <scope>NUCLEOTIDE SEQUENCE [LARGE SCALE GENOMIC DNA]</scope>
    <source>
        <strain evidence="4 5">AS2.23</strain>
    </source>
</reference>
<dbReference type="SMART" id="SM00858">
    <property type="entry name" value="SAF"/>
    <property type="match status" value="1"/>
</dbReference>
<dbReference type="Pfam" id="PF08666">
    <property type="entry name" value="SAF"/>
    <property type="match status" value="1"/>
</dbReference>